<gene>
    <name evidence="3" type="ORF">GALMADRAFT_146572</name>
</gene>
<proteinExistence type="predicted"/>
<accession>A0A067SB36</accession>
<evidence type="ECO:0000256" key="1">
    <source>
        <dbReference type="SAM" id="SignalP"/>
    </source>
</evidence>
<evidence type="ECO:0000259" key="2">
    <source>
        <dbReference type="Pfam" id="PF18885"/>
    </source>
</evidence>
<feature type="domain" description="DUF5648" evidence="2">
    <location>
        <begin position="46"/>
        <end position="183"/>
    </location>
</feature>
<name>A0A067SB36_GALM3</name>
<sequence>MKTPLFAIFLLALCQTYETVLATGILGEERRAADTCADPSLTAIYYQGYSVTRSAHILRTRWVMVSESTTGDEYAIQGAMFRAWEGAQPFTVPLFQLPNGPSATDIIYLPSLNGSAPTAPGFLPPNLNEPVAFVYPTQVCGSVPLFVVSNPTFTDHWYTTDPAERDALVKNTGWVNGGVVTFVLPLVPVTGEDVTQKETSPNPLSLWPAPSSMMFWRSSTDMAALGVS</sequence>
<dbReference type="Proteomes" id="UP000027222">
    <property type="component" value="Unassembled WGS sequence"/>
</dbReference>
<keyword evidence="1" id="KW-0732">Signal</keyword>
<dbReference type="HOGENOM" id="CLU_093541_0_0_1"/>
<reference evidence="4" key="1">
    <citation type="journal article" date="2014" name="Proc. Natl. Acad. Sci. U.S.A.">
        <title>Extensive sampling of basidiomycete genomes demonstrates inadequacy of the white-rot/brown-rot paradigm for wood decay fungi.</title>
        <authorList>
            <person name="Riley R."/>
            <person name="Salamov A.A."/>
            <person name="Brown D.W."/>
            <person name="Nagy L.G."/>
            <person name="Floudas D."/>
            <person name="Held B.W."/>
            <person name="Levasseur A."/>
            <person name="Lombard V."/>
            <person name="Morin E."/>
            <person name="Otillar R."/>
            <person name="Lindquist E.A."/>
            <person name="Sun H."/>
            <person name="LaButti K.M."/>
            <person name="Schmutz J."/>
            <person name="Jabbour D."/>
            <person name="Luo H."/>
            <person name="Baker S.E."/>
            <person name="Pisabarro A.G."/>
            <person name="Walton J.D."/>
            <person name="Blanchette R.A."/>
            <person name="Henrissat B."/>
            <person name="Martin F."/>
            <person name="Cullen D."/>
            <person name="Hibbett D.S."/>
            <person name="Grigoriev I.V."/>
        </authorList>
    </citation>
    <scope>NUCLEOTIDE SEQUENCE [LARGE SCALE GENOMIC DNA]</scope>
    <source>
        <strain evidence="4">CBS 339.88</strain>
    </source>
</reference>
<feature type="signal peptide" evidence="1">
    <location>
        <begin position="1"/>
        <end position="22"/>
    </location>
</feature>
<dbReference type="Pfam" id="PF18885">
    <property type="entry name" value="DUF5648"/>
    <property type="match status" value="1"/>
</dbReference>
<feature type="chain" id="PRO_5001645670" description="DUF5648 domain-containing protein" evidence="1">
    <location>
        <begin position="23"/>
        <end position="228"/>
    </location>
</feature>
<protein>
    <recommendedName>
        <fullName evidence="2">DUF5648 domain-containing protein</fullName>
    </recommendedName>
</protein>
<evidence type="ECO:0000313" key="4">
    <source>
        <dbReference type="Proteomes" id="UP000027222"/>
    </source>
</evidence>
<dbReference type="InterPro" id="IPR043708">
    <property type="entry name" value="DUF5648"/>
</dbReference>
<organism evidence="3 4">
    <name type="scientific">Galerina marginata (strain CBS 339.88)</name>
    <dbReference type="NCBI Taxonomy" id="685588"/>
    <lineage>
        <taxon>Eukaryota</taxon>
        <taxon>Fungi</taxon>
        <taxon>Dikarya</taxon>
        <taxon>Basidiomycota</taxon>
        <taxon>Agaricomycotina</taxon>
        <taxon>Agaricomycetes</taxon>
        <taxon>Agaricomycetidae</taxon>
        <taxon>Agaricales</taxon>
        <taxon>Agaricineae</taxon>
        <taxon>Strophariaceae</taxon>
        <taxon>Galerina</taxon>
    </lineage>
</organism>
<dbReference type="AlphaFoldDB" id="A0A067SB36"/>
<keyword evidence="4" id="KW-1185">Reference proteome</keyword>
<dbReference type="EMBL" id="KL142410">
    <property type="protein sequence ID" value="KDR68081.1"/>
    <property type="molecule type" value="Genomic_DNA"/>
</dbReference>
<dbReference type="OrthoDB" id="9971254at2759"/>
<evidence type="ECO:0000313" key="3">
    <source>
        <dbReference type="EMBL" id="KDR68081.1"/>
    </source>
</evidence>